<sequence length="272" mass="28910">MPVRKEASGRRSVQAEVEVPGSPEEVWEAIATGPGISSWFVPSDVEEREGGTTVSHFGPGSSMDAVAKITAWDPPRRYAAESPEAMGPGSATVGTEWIVEAQSGGTCVVRVVHSWFASTDDWDKQFEGHAHGWAAFFRILRLYLSHFRGRPSVAFQLMGAAPGPHAAAWDALVGPLGLAGAAEGQRVSTSAGAPPLAGVAERVGPSEFPELLLRLEEPAPGIAHIFAMPMGGQIFLPIRVYLYGDSAKDAAARAEPLWQAWMAERFPGPQAG</sequence>
<dbReference type="Gene3D" id="3.30.530.20">
    <property type="match status" value="1"/>
</dbReference>
<proteinExistence type="predicted"/>
<feature type="region of interest" description="Disordered" evidence="1">
    <location>
        <begin position="1"/>
        <end position="21"/>
    </location>
</feature>
<name>A0A150RTP1_SORCE</name>
<dbReference type="Pfam" id="PF10604">
    <property type="entry name" value="Polyketide_cyc2"/>
    <property type="match status" value="1"/>
</dbReference>
<accession>A0A150RTP1</accession>
<dbReference type="InterPro" id="IPR023393">
    <property type="entry name" value="START-like_dom_sf"/>
</dbReference>
<evidence type="ECO:0000256" key="1">
    <source>
        <dbReference type="SAM" id="MobiDB-lite"/>
    </source>
</evidence>
<dbReference type="Proteomes" id="UP000075635">
    <property type="component" value="Unassembled WGS sequence"/>
</dbReference>
<protein>
    <submittedName>
        <fullName evidence="2">ATPase</fullName>
    </submittedName>
</protein>
<evidence type="ECO:0000313" key="3">
    <source>
        <dbReference type="Proteomes" id="UP000075635"/>
    </source>
</evidence>
<reference evidence="2 3" key="1">
    <citation type="submission" date="2014-02" db="EMBL/GenBank/DDBJ databases">
        <title>The small core and large imbalanced accessory genome model reveals a collaborative survival strategy of Sorangium cellulosum strains in nature.</title>
        <authorList>
            <person name="Han K."/>
            <person name="Peng R."/>
            <person name="Blom J."/>
            <person name="Li Y.-Z."/>
        </authorList>
    </citation>
    <scope>NUCLEOTIDE SEQUENCE [LARGE SCALE GENOMIC DNA]</scope>
    <source>
        <strain evidence="2 3">So0011-07</strain>
    </source>
</reference>
<gene>
    <name evidence="2" type="ORF">BE17_21255</name>
</gene>
<dbReference type="AlphaFoldDB" id="A0A150RTP1"/>
<evidence type="ECO:0000313" key="2">
    <source>
        <dbReference type="EMBL" id="KYF83440.1"/>
    </source>
</evidence>
<dbReference type="SUPFAM" id="SSF55961">
    <property type="entry name" value="Bet v1-like"/>
    <property type="match status" value="1"/>
</dbReference>
<dbReference type="CDD" id="cd07814">
    <property type="entry name" value="SRPBCC_CalC_Aha1-like"/>
    <property type="match status" value="1"/>
</dbReference>
<organism evidence="2 3">
    <name type="scientific">Sorangium cellulosum</name>
    <name type="common">Polyangium cellulosum</name>
    <dbReference type="NCBI Taxonomy" id="56"/>
    <lineage>
        <taxon>Bacteria</taxon>
        <taxon>Pseudomonadati</taxon>
        <taxon>Myxococcota</taxon>
        <taxon>Polyangia</taxon>
        <taxon>Polyangiales</taxon>
        <taxon>Polyangiaceae</taxon>
        <taxon>Sorangium</taxon>
    </lineage>
</organism>
<dbReference type="InterPro" id="IPR019587">
    <property type="entry name" value="Polyketide_cyclase/dehydratase"/>
</dbReference>
<comment type="caution">
    <text evidence="2">The sequence shown here is derived from an EMBL/GenBank/DDBJ whole genome shotgun (WGS) entry which is preliminary data.</text>
</comment>
<dbReference type="EMBL" id="JEMB01002110">
    <property type="protein sequence ID" value="KYF83440.1"/>
    <property type="molecule type" value="Genomic_DNA"/>
</dbReference>